<accession>A0A2H1VL58</accession>
<organism evidence="1">
    <name type="scientific">Spodoptera frugiperda</name>
    <name type="common">Fall armyworm</name>
    <dbReference type="NCBI Taxonomy" id="7108"/>
    <lineage>
        <taxon>Eukaryota</taxon>
        <taxon>Metazoa</taxon>
        <taxon>Ecdysozoa</taxon>
        <taxon>Arthropoda</taxon>
        <taxon>Hexapoda</taxon>
        <taxon>Insecta</taxon>
        <taxon>Pterygota</taxon>
        <taxon>Neoptera</taxon>
        <taxon>Endopterygota</taxon>
        <taxon>Lepidoptera</taxon>
        <taxon>Glossata</taxon>
        <taxon>Ditrysia</taxon>
        <taxon>Noctuoidea</taxon>
        <taxon>Noctuidae</taxon>
        <taxon>Amphipyrinae</taxon>
        <taxon>Spodoptera</taxon>
    </lineage>
</organism>
<protein>
    <submittedName>
        <fullName evidence="1">SFRICE_039782</fullName>
    </submittedName>
</protein>
<dbReference type="AlphaFoldDB" id="A0A2H1VL58"/>
<dbReference type="EMBL" id="ODYU01002981">
    <property type="protein sequence ID" value="SOQ41162.1"/>
    <property type="molecule type" value="Genomic_DNA"/>
</dbReference>
<proteinExistence type="predicted"/>
<gene>
    <name evidence="1" type="ORF">SFRICE_039782</name>
</gene>
<evidence type="ECO:0000313" key="1">
    <source>
        <dbReference type="EMBL" id="SOQ41162.1"/>
    </source>
</evidence>
<reference evidence="1" key="1">
    <citation type="submission" date="2016-07" db="EMBL/GenBank/DDBJ databases">
        <authorList>
            <person name="Bretaudeau A."/>
        </authorList>
    </citation>
    <scope>NUCLEOTIDE SEQUENCE</scope>
    <source>
        <strain evidence="1">Rice</strain>
        <tissue evidence="1">Whole body</tissue>
    </source>
</reference>
<sequence length="121" mass="14042">MTNTCPNTLPYLLDGHSWSEYASYFVTIFKYVSEKNFDTRPIPLIMDIVMVYPAHYRTTVGQWLDTLVPRRYIGTGLQLHGKHGFRNLTLVDFYMKSLVYAEGIGRASKFFSETYLNIVTK</sequence>
<name>A0A2H1VL58_SPOFR</name>